<dbReference type="RefSeq" id="WP_307633003.1">
    <property type="nucleotide sequence ID" value="NZ_JAPHEH010000001.1"/>
</dbReference>
<protein>
    <submittedName>
        <fullName evidence="2">FkbM family methyltransferase</fullName>
    </submittedName>
</protein>
<keyword evidence="2" id="KW-0808">Transferase</keyword>
<dbReference type="InterPro" id="IPR006342">
    <property type="entry name" value="FkbM_mtfrase"/>
</dbReference>
<comment type="caution">
    <text evidence="2">The sequence shown here is derived from an EMBL/GenBank/DDBJ whole genome shotgun (WGS) entry which is preliminary data.</text>
</comment>
<dbReference type="InterPro" id="IPR029063">
    <property type="entry name" value="SAM-dependent_MTases_sf"/>
</dbReference>
<dbReference type="GO" id="GO:0032259">
    <property type="term" value="P:methylation"/>
    <property type="evidence" value="ECO:0007669"/>
    <property type="project" value="UniProtKB-KW"/>
</dbReference>
<dbReference type="SUPFAM" id="SSF53335">
    <property type="entry name" value="S-adenosyl-L-methionine-dependent methyltransferases"/>
    <property type="match status" value="1"/>
</dbReference>
<dbReference type="Proteomes" id="UP001154240">
    <property type="component" value="Unassembled WGS sequence"/>
</dbReference>
<reference evidence="2" key="2">
    <citation type="submission" date="2022-10" db="EMBL/GenBank/DDBJ databases">
        <authorList>
            <person name="Aronson H.S."/>
        </authorList>
    </citation>
    <scope>NUCLEOTIDE SEQUENCE</scope>
    <source>
        <strain evidence="2">RS19-109</strain>
    </source>
</reference>
<organism evidence="2 3">
    <name type="scientific">Thiovibrio frasassiensis</name>
    <dbReference type="NCBI Taxonomy" id="2984131"/>
    <lineage>
        <taxon>Bacteria</taxon>
        <taxon>Pseudomonadati</taxon>
        <taxon>Thermodesulfobacteriota</taxon>
        <taxon>Desulfobulbia</taxon>
        <taxon>Desulfobulbales</taxon>
        <taxon>Thiovibrionaceae</taxon>
        <taxon>Thiovibrio</taxon>
    </lineage>
</organism>
<gene>
    <name evidence="2" type="ORF">OLX77_07675</name>
</gene>
<sequence length="217" mass="25163">MANKIVYLYKLYVLRDSFLVSVKKWFKDFGYNTFQLDYPLDSKSVVLDVGGYVGDYAGAIHQKYGCRVYVFEPVPAFYRECVDRFSNNPSIICLNYGLSSNSGWFEMGLDNNASSFKRIEAGDETQLAQVRSVTEVFADLGLGKIDLIKMNIEGGEFDLLPAMIDSGLIKQVRYIQIQFHNFFEGAVEDRLCIRKLLEKTHRQMWNYEFVWESWELL</sequence>
<dbReference type="AlphaFoldDB" id="A0A9X4RLT2"/>
<proteinExistence type="predicted"/>
<accession>A0A9X4RLT2</accession>
<reference evidence="2" key="1">
    <citation type="journal article" date="2022" name="bioRxiv">
        <title>Thiovibrio frasassiensisgen. nov., sp. nov., an autotrophic, elemental sulfur disproportionating bacterium isolated from sulfidic karst sediment, and proposal of Thiovibrionaceae fam. nov.</title>
        <authorList>
            <person name="Aronson H."/>
            <person name="Thomas C."/>
            <person name="Bhattacharyya M."/>
            <person name="Eckstein S."/>
            <person name="Jensen S."/>
            <person name="Barco R."/>
            <person name="Macalady J."/>
            <person name="Amend J."/>
        </authorList>
    </citation>
    <scope>NUCLEOTIDE SEQUENCE</scope>
    <source>
        <strain evidence="2">RS19-109</strain>
    </source>
</reference>
<evidence type="ECO:0000259" key="1">
    <source>
        <dbReference type="Pfam" id="PF05050"/>
    </source>
</evidence>
<dbReference type="GO" id="GO:0008168">
    <property type="term" value="F:methyltransferase activity"/>
    <property type="evidence" value="ECO:0007669"/>
    <property type="project" value="UniProtKB-KW"/>
</dbReference>
<feature type="domain" description="Methyltransferase FkbM" evidence="1">
    <location>
        <begin position="48"/>
        <end position="185"/>
    </location>
</feature>
<evidence type="ECO:0000313" key="2">
    <source>
        <dbReference type="EMBL" id="MDG4476034.1"/>
    </source>
</evidence>
<name>A0A9X4RLT2_9BACT</name>
<dbReference type="Gene3D" id="3.40.50.150">
    <property type="entry name" value="Vaccinia Virus protein VP39"/>
    <property type="match status" value="1"/>
</dbReference>
<keyword evidence="2" id="KW-0489">Methyltransferase</keyword>
<dbReference type="EMBL" id="JAPHEH010000001">
    <property type="protein sequence ID" value="MDG4476034.1"/>
    <property type="molecule type" value="Genomic_DNA"/>
</dbReference>
<dbReference type="Pfam" id="PF05050">
    <property type="entry name" value="Methyltransf_21"/>
    <property type="match status" value="1"/>
</dbReference>
<keyword evidence="3" id="KW-1185">Reference proteome</keyword>
<dbReference type="NCBIfam" id="TIGR01444">
    <property type="entry name" value="fkbM_fam"/>
    <property type="match status" value="1"/>
</dbReference>
<evidence type="ECO:0000313" key="3">
    <source>
        <dbReference type="Proteomes" id="UP001154240"/>
    </source>
</evidence>